<dbReference type="EMBL" id="JAQPYS010000028">
    <property type="protein sequence ID" value="MDC7135508.1"/>
    <property type="molecule type" value="Genomic_DNA"/>
</dbReference>
<organism evidence="2 3">
    <name type="scientific">Bacteroides zhangwenhongii</name>
    <dbReference type="NCBI Taxonomy" id="2650157"/>
    <lineage>
        <taxon>Bacteria</taxon>
        <taxon>Pseudomonadati</taxon>
        <taxon>Bacteroidota</taxon>
        <taxon>Bacteroidia</taxon>
        <taxon>Bacteroidales</taxon>
        <taxon>Bacteroidaceae</taxon>
        <taxon>Bacteroides</taxon>
    </lineage>
</organism>
<gene>
    <name evidence="2" type="ORF">PQG98_03995</name>
</gene>
<evidence type="ECO:0000313" key="3">
    <source>
        <dbReference type="Proteomes" id="UP001215398"/>
    </source>
</evidence>
<feature type="region of interest" description="Disordered" evidence="1">
    <location>
        <begin position="278"/>
        <end position="318"/>
    </location>
</feature>
<dbReference type="CDD" id="cd13120">
    <property type="entry name" value="BF2867_like_N"/>
    <property type="match status" value="1"/>
</dbReference>
<comment type="caution">
    <text evidence="2">The sequence shown here is derived from an EMBL/GenBank/DDBJ whole genome shotgun (WGS) entry which is preliminary data.</text>
</comment>
<feature type="compositionally biased region" description="Polar residues" evidence="1">
    <location>
        <begin position="306"/>
        <end position="318"/>
    </location>
</feature>
<name>A0ABT5H4J2_9BACE</name>
<sequence>MKNMYLMASLALFILAGCSNDRYEGPDVPGTKATIWANINCTQTRANNTEWTIHDQIGVTVGSGDPRSTNIPYEYSGTDGQPFNRISEKELYIKSQIDIPVTAYYPYSGAEGLDPEEIEINTQDQTAANQSKIDYMFAQTTASRTNPNISLLFFHKMSNLIFNFESEDPDANIGNLTYTLSGITIKGTFNTSTGEIFPEEATGEVSTQPTLNTTSSLFLIPQTKENIELEIAVGSVYYITTIENLNLKSGFAHTYKITLKNLNEAPYITISKGTISPWEPGEGGEIEAPEYKPGNDPIIEVPEWSGSENTNIETSPTE</sequence>
<evidence type="ECO:0000313" key="2">
    <source>
        <dbReference type="EMBL" id="MDC7135508.1"/>
    </source>
</evidence>
<protein>
    <submittedName>
        <fullName evidence="2">Fimbrillin family protein</fullName>
    </submittedName>
</protein>
<evidence type="ECO:0000256" key="1">
    <source>
        <dbReference type="SAM" id="MobiDB-lite"/>
    </source>
</evidence>
<dbReference type="Gene3D" id="2.60.40.2630">
    <property type="match status" value="1"/>
</dbReference>
<proteinExistence type="predicted"/>
<dbReference type="CDD" id="cd13121">
    <property type="entry name" value="BF2867_like_C"/>
    <property type="match status" value="1"/>
</dbReference>
<keyword evidence="3" id="KW-1185">Reference proteome</keyword>
<dbReference type="Gene3D" id="2.60.40.2620">
    <property type="entry name" value="Fimbrillin-like"/>
    <property type="match status" value="1"/>
</dbReference>
<accession>A0ABT5H4J2</accession>
<dbReference type="PROSITE" id="PS51257">
    <property type="entry name" value="PROKAR_LIPOPROTEIN"/>
    <property type="match status" value="1"/>
</dbReference>
<dbReference type="InterPro" id="IPR025049">
    <property type="entry name" value="Mfa-like_1"/>
</dbReference>
<reference evidence="2 3" key="1">
    <citation type="submission" date="2023-01" db="EMBL/GenBank/DDBJ databases">
        <title>Exploring GABA producing Bacteroides strains toward improving mental health.</title>
        <authorList>
            <person name="Yousuf B."/>
            <person name="Bouhlel N.E."/>
            <person name="Mottawea W."/>
            <person name="Hammami R."/>
        </authorList>
    </citation>
    <scope>NUCLEOTIDE SEQUENCE [LARGE SCALE GENOMIC DNA]</scope>
    <source>
        <strain evidence="2 3">UO.H1054</strain>
    </source>
</reference>
<dbReference type="Pfam" id="PF13149">
    <property type="entry name" value="Mfa_like_1"/>
    <property type="match status" value="1"/>
</dbReference>
<dbReference type="Proteomes" id="UP001215398">
    <property type="component" value="Unassembled WGS sequence"/>
</dbReference>
<dbReference type="InterPro" id="IPR042278">
    <property type="entry name" value="Mfa-like_1_N"/>
</dbReference>